<dbReference type="EMBL" id="JBFNQN010000003">
    <property type="protein sequence ID" value="MEW9264163.1"/>
    <property type="molecule type" value="Genomic_DNA"/>
</dbReference>
<dbReference type="Pfam" id="PF17042">
    <property type="entry name" value="NBD_C"/>
    <property type="match status" value="1"/>
</dbReference>
<keyword evidence="4 9" id="KW-0418">Kinase</keyword>
<dbReference type="Gene3D" id="3.40.50.10840">
    <property type="entry name" value="Putative sugar-binding, N-terminal domain"/>
    <property type="match status" value="1"/>
</dbReference>
<evidence type="ECO:0000256" key="1">
    <source>
        <dbReference type="ARBA" id="ARBA00005715"/>
    </source>
</evidence>
<dbReference type="InterPro" id="IPR037051">
    <property type="entry name" value="4-carb_acid_sugar_kinase_N_sf"/>
</dbReference>
<sequence length="416" mass="42915">MSHKTVVLDDDPTGTQSATGVRVLLRWDAPHPPLADLLTDALRAADGVYVQTNSRALDEAAAVELVTGIRDAAREAGRRLGTDVRCVLRGDSTLRGHVFAETDVFTGPDDVVLFVPAFPAGGRTTVDGVHLVRSGEQEVPAGETEYAADPVFGFRSSRLADYVREKADRTPVALAGADELARALDDAPAGAVLLPDVRDDADVQALADVVRSWTPPVGRDVVVRCAAPLAAALAGATSTAFLDRPLLPGSPRVLVVCGSHTDGARAQLEVLAQRHGPAHVLPTAAALEDPVAAGEDLADRARADLAAGLSVVATERVRSGEHGTLDHGERVMTALVTAVRRLVPDADAVVSKGGITAAEVARTGIGADAALVEGQVAAGISVWRMDLGGRDVLQVVVPGNVGGPDAIADAVAALGR</sequence>
<comment type="caution">
    <text evidence="9">The sequence shown here is derived from an EMBL/GenBank/DDBJ whole genome shotgun (WGS) entry which is preliminary data.</text>
</comment>
<evidence type="ECO:0000313" key="9">
    <source>
        <dbReference type="EMBL" id="MEW9264163.1"/>
    </source>
</evidence>
<name>A0ABV3P3I7_9ACTN</name>
<evidence type="ECO:0000256" key="6">
    <source>
        <dbReference type="ARBA" id="ARBA00023277"/>
    </source>
</evidence>
<dbReference type="InterPro" id="IPR042213">
    <property type="entry name" value="NBD_C_sf"/>
</dbReference>
<dbReference type="Gene3D" id="3.40.980.20">
    <property type="entry name" value="Four-carbon acid sugar kinase, nucleotide binding domain"/>
    <property type="match status" value="1"/>
</dbReference>
<keyword evidence="10" id="KW-1185">Reference proteome</keyword>
<organism evidence="9 10">
    <name type="scientific">Kineococcus endophyticus</name>
    <dbReference type="NCBI Taxonomy" id="1181883"/>
    <lineage>
        <taxon>Bacteria</taxon>
        <taxon>Bacillati</taxon>
        <taxon>Actinomycetota</taxon>
        <taxon>Actinomycetes</taxon>
        <taxon>Kineosporiales</taxon>
        <taxon>Kineosporiaceae</taxon>
        <taxon>Kineococcus</taxon>
    </lineage>
</organism>
<keyword evidence="6" id="KW-0119">Carbohydrate metabolism</keyword>
<dbReference type="Proteomes" id="UP001555826">
    <property type="component" value="Unassembled WGS sequence"/>
</dbReference>
<evidence type="ECO:0000259" key="7">
    <source>
        <dbReference type="Pfam" id="PF07005"/>
    </source>
</evidence>
<gene>
    <name evidence="9" type="ORF">AB1207_05345</name>
</gene>
<evidence type="ECO:0000256" key="4">
    <source>
        <dbReference type="ARBA" id="ARBA00022777"/>
    </source>
</evidence>
<protein>
    <submittedName>
        <fullName evidence="9">Four-carbon acid sugar kinase family protein</fullName>
    </submittedName>
</protein>
<feature type="domain" description="Four-carbon acid sugar kinase nucleotide binding" evidence="8">
    <location>
        <begin position="254"/>
        <end position="407"/>
    </location>
</feature>
<evidence type="ECO:0000256" key="2">
    <source>
        <dbReference type="ARBA" id="ARBA00022679"/>
    </source>
</evidence>
<keyword evidence="3" id="KW-0547">Nucleotide-binding</keyword>
<evidence type="ECO:0000256" key="3">
    <source>
        <dbReference type="ARBA" id="ARBA00022741"/>
    </source>
</evidence>
<dbReference type="RefSeq" id="WP_367636775.1">
    <property type="nucleotide sequence ID" value="NZ_JBFNQN010000003.1"/>
</dbReference>
<dbReference type="SUPFAM" id="SSF142764">
    <property type="entry name" value="YgbK-like"/>
    <property type="match status" value="1"/>
</dbReference>
<keyword evidence="2" id="KW-0808">Transferase</keyword>
<evidence type="ECO:0000313" key="10">
    <source>
        <dbReference type="Proteomes" id="UP001555826"/>
    </source>
</evidence>
<dbReference type="Pfam" id="PF07005">
    <property type="entry name" value="SBD_N"/>
    <property type="match status" value="1"/>
</dbReference>
<keyword evidence="5" id="KW-0067">ATP-binding</keyword>
<comment type="similarity">
    <text evidence="1">Belongs to the four-carbon acid sugar kinase family.</text>
</comment>
<dbReference type="InterPro" id="IPR010737">
    <property type="entry name" value="4-carb_acid_sugar_kinase_N"/>
</dbReference>
<reference evidence="9 10" key="1">
    <citation type="submission" date="2024-07" db="EMBL/GenBank/DDBJ databases">
        <authorList>
            <person name="Thanompreechachai J."/>
            <person name="Duangmal K."/>
        </authorList>
    </citation>
    <scope>NUCLEOTIDE SEQUENCE [LARGE SCALE GENOMIC DNA]</scope>
    <source>
        <strain evidence="9 10">KCTC 19886</strain>
    </source>
</reference>
<dbReference type="GO" id="GO:0016301">
    <property type="term" value="F:kinase activity"/>
    <property type="evidence" value="ECO:0007669"/>
    <property type="project" value="UniProtKB-KW"/>
</dbReference>
<feature type="domain" description="Four-carbon acid sugar kinase N-terminal" evidence="7">
    <location>
        <begin position="6"/>
        <end position="233"/>
    </location>
</feature>
<dbReference type="InterPro" id="IPR031475">
    <property type="entry name" value="NBD_C"/>
</dbReference>
<evidence type="ECO:0000256" key="5">
    <source>
        <dbReference type="ARBA" id="ARBA00022840"/>
    </source>
</evidence>
<accession>A0ABV3P3I7</accession>
<evidence type="ECO:0000259" key="8">
    <source>
        <dbReference type="Pfam" id="PF17042"/>
    </source>
</evidence>
<proteinExistence type="inferred from homology"/>